<dbReference type="InterPro" id="IPR010139">
    <property type="entry name" value="Imidazole-glycPsynth_HisH"/>
</dbReference>
<evidence type="ECO:0000256" key="10">
    <source>
        <dbReference type="HAMAP-Rule" id="MF_00278"/>
    </source>
</evidence>
<feature type="active site" evidence="10 11">
    <location>
        <position position="183"/>
    </location>
</feature>
<dbReference type="EC" id="4.3.2.10" evidence="10"/>
<dbReference type="GO" id="GO:0000105">
    <property type="term" value="P:L-histidine biosynthetic process"/>
    <property type="evidence" value="ECO:0007669"/>
    <property type="project" value="UniProtKB-UniRule"/>
</dbReference>
<dbReference type="RefSeq" id="WP_208832678.1">
    <property type="nucleotide sequence ID" value="NZ_CP072110.1"/>
</dbReference>
<dbReference type="GO" id="GO:0005737">
    <property type="term" value="C:cytoplasm"/>
    <property type="evidence" value="ECO:0007669"/>
    <property type="project" value="UniProtKB-SubCell"/>
</dbReference>
<protein>
    <recommendedName>
        <fullName evidence="10">Imidazole glycerol phosphate synthase subunit HisH</fullName>
        <ecNumber evidence="10">4.3.2.10</ecNumber>
    </recommendedName>
    <alternativeName>
        <fullName evidence="10">IGP synthase glutaminase subunit</fullName>
        <ecNumber evidence="10">3.5.1.2</ecNumber>
    </alternativeName>
    <alternativeName>
        <fullName evidence="10">IGP synthase subunit HisH</fullName>
    </alternativeName>
    <alternativeName>
        <fullName evidence="10">ImGP synthase subunit HisH</fullName>
        <shortName evidence="10">IGPS subunit HisH</shortName>
    </alternativeName>
</protein>
<keyword evidence="4 10" id="KW-0378">Hydrolase</keyword>
<dbReference type="PANTHER" id="PTHR42701:SF1">
    <property type="entry name" value="IMIDAZOLE GLYCEROL PHOSPHATE SYNTHASE SUBUNIT HISH"/>
    <property type="match status" value="1"/>
</dbReference>
<evidence type="ECO:0000256" key="1">
    <source>
        <dbReference type="ARBA" id="ARBA00005091"/>
    </source>
</evidence>
<evidence type="ECO:0000256" key="4">
    <source>
        <dbReference type="ARBA" id="ARBA00022801"/>
    </source>
</evidence>
<dbReference type="CDD" id="cd01748">
    <property type="entry name" value="GATase1_IGP_Synthase"/>
    <property type="match status" value="1"/>
</dbReference>
<evidence type="ECO:0000313" key="14">
    <source>
        <dbReference type="Proteomes" id="UP000682739"/>
    </source>
</evidence>
<dbReference type="GO" id="GO:0016829">
    <property type="term" value="F:lyase activity"/>
    <property type="evidence" value="ECO:0007669"/>
    <property type="project" value="UniProtKB-KW"/>
</dbReference>
<evidence type="ECO:0000313" key="13">
    <source>
        <dbReference type="EMBL" id="QTH64624.1"/>
    </source>
</evidence>
<keyword evidence="5 10" id="KW-0315">Glutamine amidotransferase</keyword>
<dbReference type="PANTHER" id="PTHR42701">
    <property type="entry name" value="IMIDAZOLE GLYCEROL PHOSPHATE SYNTHASE SUBUNIT HISH"/>
    <property type="match status" value="1"/>
</dbReference>
<reference evidence="13" key="1">
    <citation type="submission" date="2021-03" db="EMBL/GenBank/DDBJ databases">
        <title>Description of Psychrosphaera ytuae sp. nov. isolated from deep sea sediment of South China Sea.</title>
        <authorList>
            <person name="Zhang J."/>
            <person name="Xu X.-D."/>
        </authorList>
    </citation>
    <scope>NUCLEOTIDE SEQUENCE</scope>
    <source>
        <strain evidence="13">MTZ26</strain>
    </source>
</reference>
<evidence type="ECO:0000256" key="5">
    <source>
        <dbReference type="ARBA" id="ARBA00022962"/>
    </source>
</evidence>
<feature type="active site" evidence="10 11">
    <location>
        <position position="185"/>
    </location>
</feature>
<evidence type="ECO:0000256" key="2">
    <source>
        <dbReference type="ARBA" id="ARBA00011152"/>
    </source>
</evidence>
<dbReference type="PROSITE" id="PS51273">
    <property type="entry name" value="GATASE_TYPE_1"/>
    <property type="match status" value="1"/>
</dbReference>
<evidence type="ECO:0000256" key="11">
    <source>
        <dbReference type="PIRSR" id="PIRSR000495-1"/>
    </source>
</evidence>
<name>A0A975DCV9_9GAMM</name>
<comment type="pathway">
    <text evidence="1 10">Amino-acid biosynthesis; L-histidine biosynthesis; L-histidine from 5-phospho-alpha-D-ribose 1-diphosphate: step 5/9.</text>
</comment>
<organism evidence="13 14">
    <name type="scientific">Psychrosphaera ytuae</name>
    <dbReference type="NCBI Taxonomy" id="2820710"/>
    <lineage>
        <taxon>Bacteria</taxon>
        <taxon>Pseudomonadati</taxon>
        <taxon>Pseudomonadota</taxon>
        <taxon>Gammaproteobacteria</taxon>
        <taxon>Alteromonadales</taxon>
        <taxon>Pseudoalteromonadaceae</taxon>
        <taxon>Psychrosphaera</taxon>
    </lineage>
</organism>
<dbReference type="InterPro" id="IPR017926">
    <property type="entry name" value="GATASE"/>
</dbReference>
<dbReference type="Gene3D" id="3.40.50.880">
    <property type="match status" value="1"/>
</dbReference>
<dbReference type="KEGG" id="psym:J1N51_03915"/>
<dbReference type="NCBIfam" id="TIGR01855">
    <property type="entry name" value="IMP_synth_hisH"/>
    <property type="match status" value="1"/>
</dbReference>
<evidence type="ECO:0000256" key="9">
    <source>
        <dbReference type="ARBA" id="ARBA00049534"/>
    </source>
</evidence>
<comment type="subunit">
    <text evidence="2 10">Heterodimer of HisH and HisF.</text>
</comment>
<dbReference type="HAMAP" id="MF_00278">
    <property type="entry name" value="HisH"/>
    <property type="match status" value="1"/>
</dbReference>
<dbReference type="GO" id="GO:0000107">
    <property type="term" value="F:imidazoleglycerol-phosphate synthase activity"/>
    <property type="evidence" value="ECO:0007669"/>
    <property type="project" value="UniProtKB-UniRule"/>
</dbReference>
<evidence type="ECO:0000256" key="6">
    <source>
        <dbReference type="ARBA" id="ARBA00023102"/>
    </source>
</evidence>
<proteinExistence type="inferred from homology"/>
<dbReference type="Proteomes" id="UP000682739">
    <property type="component" value="Chromosome"/>
</dbReference>
<dbReference type="EMBL" id="CP072110">
    <property type="protein sequence ID" value="QTH64624.1"/>
    <property type="molecule type" value="Genomic_DNA"/>
</dbReference>
<evidence type="ECO:0000256" key="8">
    <source>
        <dbReference type="ARBA" id="ARBA00047838"/>
    </source>
</evidence>
<keyword evidence="7 10" id="KW-0456">Lyase</keyword>
<keyword evidence="3 10" id="KW-0028">Amino-acid biosynthesis</keyword>
<comment type="function">
    <text evidence="10">IGPS catalyzes the conversion of PRFAR and glutamine to IGP, AICAR and glutamate. The HisH subunit catalyzes the hydrolysis of glutamine to glutamate and ammonia as part of the synthesis of IGP and AICAR. The resulting ammonia molecule is channeled to the active site of HisF.</text>
</comment>
<dbReference type="AlphaFoldDB" id="A0A975DCV9"/>
<comment type="subcellular location">
    <subcellularLocation>
        <location evidence="10">Cytoplasm</location>
    </subcellularLocation>
</comment>
<feature type="active site" description="Nucleophile" evidence="10 11">
    <location>
        <position position="80"/>
    </location>
</feature>
<gene>
    <name evidence="10 13" type="primary">hisH</name>
    <name evidence="13" type="ORF">J1N51_03915</name>
</gene>
<accession>A0A975DCV9</accession>
<comment type="catalytic activity">
    <reaction evidence="9 10">
        <text>L-glutamine + H2O = L-glutamate + NH4(+)</text>
        <dbReference type="Rhea" id="RHEA:15889"/>
        <dbReference type="ChEBI" id="CHEBI:15377"/>
        <dbReference type="ChEBI" id="CHEBI:28938"/>
        <dbReference type="ChEBI" id="CHEBI:29985"/>
        <dbReference type="ChEBI" id="CHEBI:58359"/>
        <dbReference type="EC" id="3.5.1.2"/>
    </reaction>
</comment>
<keyword evidence="6 10" id="KW-0368">Histidine biosynthesis</keyword>
<evidence type="ECO:0000259" key="12">
    <source>
        <dbReference type="Pfam" id="PF00117"/>
    </source>
</evidence>
<sequence length="204" mass="22862">MIAIVDYGLGNVKAFANIYKRLNIPYFFAKNSKDLQMATHIILPGVGAFDFAMKKLNQSGMRATLDDLVQVKKIPVLGICVGMQIMAKSSEEGKAEGLGWINSRVVKFKSEVENFPLPHMGWNNLEIKKNLPLFKGLDTEKRFYFLHSYHFEASCEGTIAISNYSSPIGCVINVDNVFGIQCHPEKSHHNGVALLKNFYEVCRA</sequence>
<dbReference type="InterPro" id="IPR029062">
    <property type="entry name" value="Class_I_gatase-like"/>
</dbReference>
<evidence type="ECO:0000256" key="3">
    <source>
        <dbReference type="ARBA" id="ARBA00022605"/>
    </source>
</evidence>
<dbReference type="EC" id="3.5.1.2" evidence="10"/>
<dbReference type="SUPFAM" id="SSF52317">
    <property type="entry name" value="Class I glutamine amidotransferase-like"/>
    <property type="match status" value="1"/>
</dbReference>
<keyword evidence="10" id="KW-0963">Cytoplasm</keyword>
<evidence type="ECO:0000256" key="7">
    <source>
        <dbReference type="ARBA" id="ARBA00023239"/>
    </source>
</evidence>
<dbReference type="GO" id="GO:0004359">
    <property type="term" value="F:glutaminase activity"/>
    <property type="evidence" value="ECO:0007669"/>
    <property type="project" value="UniProtKB-EC"/>
</dbReference>
<feature type="domain" description="Glutamine amidotransferase" evidence="12">
    <location>
        <begin position="5"/>
        <end position="199"/>
    </location>
</feature>
<dbReference type="Pfam" id="PF00117">
    <property type="entry name" value="GATase"/>
    <property type="match status" value="1"/>
</dbReference>
<keyword evidence="14" id="KW-1185">Reference proteome</keyword>
<dbReference type="PIRSF" id="PIRSF000495">
    <property type="entry name" value="Amidotransf_hisH"/>
    <property type="match status" value="1"/>
</dbReference>
<comment type="catalytic activity">
    <reaction evidence="8 10">
        <text>5-[(5-phospho-1-deoxy-D-ribulos-1-ylimino)methylamino]-1-(5-phospho-beta-D-ribosyl)imidazole-4-carboxamide + L-glutamine = D-erythro-1-(imidazol-4-yl)glycerol 3-phosphate + 5-amino-1-(5-phospho-beta-D-ribosyl)imidazole-4-carboxamide + L-glutamate + H(+)</text>
        <dbReference type="Rhea" id="RHEA:24793"/>
        <dbReference type="ChEBI" id="CHEBI:15378"/>
        <dbReference type="ChEBI" id="CHEBI:29985"/>
        <dbReference type="ChEBI" id="CHEBI:58278"/>
        <dbReference type="ChEBI" id="CHEBI:58359"/>
        <dbReference type="ChEBI" id="CHEBI:58475"/>
        <dbReference type="ChEBI" id="CHEBI:58525"/>
        <dbReference type="EC" id="4.3.2.10"/>
    </reaction>
</comment>